<dbReference type="Pfam" id="PF02223">
    <property type="entry name" value="Thymidylate_kin"/>
    <property type="match status" value="1"/>
</dbReference>
<dbReference type="PANTHER" id="PTHR10344">
    <property type="entry name" value="THYMIDYLATE KINASE"/>
    <property type="match status" value="1"/>
</dbReference>
<dbReference type="PROSITE" id="PS01331">
    <property type="entry name" value="THYMIDYLATE_KINASE"/>
    <property type="match status" value="1"/>
</dbReference>
<dbReference type="GO" id="GO:0006233">
    <property type="term" value="P:dTDP biosynthetic process"/>
    <property type="evidence" value="ECO:0007669"/>
    <property type="project" value="InterPro"/>
</dbReference>
<dbReference type="CDD" id="cd01672">
    <property type="entry name" value="TMPK"/>
    <property type="match status" value="1"/>
</dbReference>
<evidence type="ECO:0000256" key="7">
    <source>
        <dbReference type="ARBA" id="ARBA00022777"/>
    </source>
</evidence>
<protein>
    <recommendedName>
        <fullName evidence="3 11">Thymidylate kinase</fullName>
        <ecNumber evidence="2 11">2.7.4.9</ecNumber>
    </recommendedName>
    <alternativeName>
        <fullName evidence="11">dTMP kinase</fullName>
    </alternativeName>
</protein>
<organism evidence="13 14">
    <name type="scientific">Sulfobacillus benefaciens</name>
    <dbReference type="NCBI Taxonomy" id="453960"/>
    <lineage>
        <taxon>Bacteria</taxon>
        <taxon>Bacillati</taxon>
        <taxon>Bacillota</taxon>
        <taxon>Clostridia</taxon>
        <taxon>Eubacteriales</taxon>
        <taxon>Clostridiales Family XVII. Incertae Sedis</taxon>
        <taxon>Sulfobacillus</taxon>
    </lineage>
</organism>
<reference evidence="13 14" key="1">
    <citation type="journal article" date="2014" name="BMC Genomics">
        <title>Comparison of environmental and isolate Sulfobacillus genomes reveals diverse carbon, sulfur, nitrogen, and hydrogen metabolisms.</title>
        <authorList>
            <person name="Justice N.B."/>
            <person name="Norman A."/>
            <person name="Brown C.T."/>
            <person name="Singh A."/>
            <person name="Thomas B.C."/>
            <person name="Banfield J.F."/>
        </authorList>
    </citation>
    <scope>NUCLEOTIDE SEQUENCE [LARGE SCALE GENOMIC DNA]</scope>
    <source>
        <strain evidence="13">AMDSBA1</strain>
    </source>
</reference>
<keyword evidence="5 11" id="KW-0545">Nucleotide biosynthesis</keyword>
<dbReference type="SUPFAM" id="SSF52540">
    <property type="entry name" value="P-loop containing nucleoside triphosphate hydrolases"/>
    <property type="match status" value="1"/>
</dbReference>
<comment type="catalytic activity">
    <reaction evidence="9 11">
        <text>dTMP + ATP = dTDP + ADP</text>
        <dbReference type="Rhea" id="RHEA:13517"/>
        <dbReference type="ChEBI" id="CHEBI:30616"/>
        <dbReference type="ChEBI" id="CHEBI:58369"/>
        <dbReference type="ChEBI" id="CHEBI:63528"/>
        <dbReference type="ChEBI" id="CHEBI:456216"/>
        <dbReference type="EC" id="2.7.4.9"/>
    </reaction>
</comment>
<dbReference type="AlphaFoldDB" id="A0A2T2X8M7"/>
<dbReference type="GO" id="GO:0005524">
    <property type="term" value="F:ATP binding"/>
    <property type="evidence" value="ECO:0007669"/>
    <property type="project" value="UniProtKB-UniRule"/>
</dbReference>
<comment type="caution">
    <text evidence="13">The sequence shown here is derived from an EMBL/GenBank/DDBJ whole genome shotgun (WGS) entry which is preliminary data.</text>
</comment>
<dbReference type="GO" id="GO:0004798">
    <property type="term" value="F:dTMP kinase activity"/>
    <property type="evidence" value="ECO:0007669"/>
    <property type="project" value="UniProtKB-UniRule"/>
</dbReference>
<dbReference type="InterPro" id="IPR027417">
    <property type="entry name" value="P-loop_NTPase"/>
</dbReference>
<dbReference type="InterPro" id="IPR018094">
    <property type="entry name" value="Thymidylate_kinase"/>
</dbReference>
<dbReference type="Proteomes" id="UP000242699">
    <property type="component" value="Unassembled WGS sequence"/>
</dbReference>
<evidence type="ECO:0000313" key="14">
    <source>
        <dbReference type="Proteomes" id="UP000242699"/>
    </source>
</evidence>
<dbReference type="PANTHER" id="PTHR10344:SF4">
    <property type="entry name" value="UMP-CMP KINASE 2, MITOCHONDRIAL"/>
    <property type="match status" value="1"/>
</dbReference>
<evidence type="ECO:0000256" key="8">
    <source>
        <dbReference type="ARBA" id="ARBA00022840"/>
    </source>
</evidence>
<sequence>MSGKGRRGTVGRERGGILISFEGIEKVGKTTQIGRLSAWLGAQGFTPRVLREPGGTMLGESLRSLLLHSGEIKNPEAELLLFAAARAELVTEVIRPSLSRGEIVILDRFADSSVAYQGFGRGIDVKWIRILNQHVTEGLRPDITFLLQGPSFYHGDDNIEKSGQEFFQRVEAGYNTMVAEDPSRWHVIPSARPIDEVAKVIQSVVKSYLVEDRSRQG</sequence>
<dbReference type="Gene3D" id="3.40.50.300">
    <property type="entry name" value="P-loop containing nucleotide triphosphate hydrolases"/>
    <property type="match status" value="1"/>
</dbReference>
<keyword evidence="4 11" id="KW-0808">Transferase</keyword>
<evidence type="ECO:0000256" key="6">
    <source>
        <dbReference type="ARBA" id="ARBA00022741"/>
    </source>
</evidence>
<dbReference type="EMBL" id="PXYT01000006">
    <property type="protein sequence ID" value="PSR30852.1"/>
    <property type="molecule type" value="Genomic_DNA"/>
</dbReference>
<proteinExistence type="inferred from homology"/>
<evidence type="ECO:0000313" key="13">
    <source>
        <dbReference type="EMBL" id="PSR30852.1"/>
    </source>
</evidence>
<accession>A0A2T2X8M7</accession>
<keyword evidence="7 11" id="KW-0418">Kinase</keyword>
<evidence type="ECO:0000256" key="9">
    <source>
        <dbReference type="ARBA" id="ARBA00048743"/>
    </source>
</evidence>
<dbReference type="GO" id="GO:0006227">
    <property type="term" value="P:dUDP biosynthetic process"/>
    <property type="evidence" value="ECO:0007669"/>
    <property type="project" value="TreeGrafter"/>
</dbReference>
<dbReference type="NCBIfam" id="TIGR00041">
    <property type="entry name" value="DTMP_kinase"/>
    <property type="match status" value="1"/>
</dbReference>
<keyword evidence="8 11" id="KW-0067">ATP-binding</keyword>
<evidence type="ECO:0000256" key="3">
    <source>
        <dbReference type="ARBA" id="ARBA00017144"/>
    </source>
</evidence>
<comment type="function">
    <text evidence="10 11">Phosphorylation of dTMP to form dTDP in both de novo and salvage pathways of dTTP synthesis.</text>
</comment>
<evidence type="ECO:0000259" key="12">
    <source>
        <dbReference type="Pfam" id="PF02223"/>
    </source>
</evidence>
<dbReference type="GO" id="GO:0005829">
    <property type="term" value="C:cytosol"/>
    <property type="evidence" value="ECO:0007669"/>
    <property type="project" value="TreeGrafter"/>
</dbReference>
<evidence type="ECO:0000256" key="5">
    <source>
        <dbReference type="ARBA" id="ARBA00022727"/>
    </source>
</evidence>
<evidence type="ECO:0000256" key="2">
    <source>
        <dbReference type="ARBA" id="ARBA00012980"/>
    </source>
</evidence>
<feature type="domain" description="Thymidylate kinase-like" evidence="12">
    <location>
        <begin position="21"/>
        <end position="200"/>
    </location>
</feature>
<keyword evidence="6 11" id="KW-0547">Nucleotide-binding</keyword>
<gene>
    <name evidence="11 13" type="primary">tmk</name>
    <name evidence="13" type="ORF">C7B43_04130</name>
</gene>
<dbReference type="GO" id="GO:0006235">
    <property type="term" value="P:dTTP biosynthetic process"/>
    <property type="evidence" value="ECO:0007669"/>
    <property type="project" value="UniProtKB-UniRule"/>
</dbReference>
<name>A0A2T2X8M7_9FIRM</name>
<comment type="caution">
    <text evidence="11">Lacks conserved residue(s) required for the propagation of feature annotation.</text>
</comment>
<evidence type="ECO:0000256" key="11">
    <source>
        <dbReference type="HAMAP-Rule" id="MF_00165"/>
    </source>
</evidence>
<dbReference type="HAMAP" id="MF_00165">
    <property type="entry name" value="Thymidylate_kinase"/>
    <property type="match status" value="1"/>
</dbReference>
<dbReference type="InterPro" id="IPR039430">
    <property type="entry name" value="Thymidylate_kin-like_dom"/>
</dbReference>
<evidence type="ECO:0000256" key="1">
    <source>
        <dbReference type="ARBA" id="ARBA00009776"/>
    </source>
</evidence>
<evidence type="ECO:0000256" key="10">
    <source>
        <dbReference type="ARBA" id="ARBA00057735"/>
    </source>
</evidence>
<dbReference type="EC" id="2.7.4.9" evidence="2 11"/>
<comment type="similarity">
    <text evidence="1 11">Belongs to the thymidylate kinase family.</text>
</comment>
<dbReference type="FunFam" id="3.40.50.300:FF:000225">
    <property type="entry name" value="Thymidylate kinase"/>
    <property type="match status" value="1"/>
</dbReference>
<evidence type="ECO:0000256" key="4">
    <source>
        <dbReference type="ARBA" id="ARBA00022679"/>
    </source>
</evidence>
<dbReference type="InterPro" id="IPR018095">
    <property type="entry name" value="Thymidylate_kin_CS"/>
</dbReference>